<dbReference type="InterPro" id="IPR043129">
    <property type="entry name" value="ATPase_NBD"/>
</dbReference>
<keyword evidence="4" id="KW-1185">Reference proteome</keyword>
<dbReference type="SUPFAM" id="SSF53067">
    <property type="entry name" value="Actin-like ATPase domain"/>
    <property type="match status" value="1"/>
</dbReference>
<dbReference type="InterPro" id="IPR051805">
    <property type="entry name" value="Dehydratase_Activator_Redct"/>
</dbReference>
<dbReference type="CDD" id="cd24034">
    <property type="entry name" value="ASKHA_NBD_O66634-like_rpt1"/>
    <property type="match status" value="1"/>
</dbReference>
<dbReference type="InterPro" id="IPR002731">
    <property type="entry name" value="ATPase_BadF"/>
</dbReference>
<feature type="domain" description="ATPase BadF/BadG/BcrA/BcrD type" evidence="2">
    <location>
        <begin position="7"/>
        <end position="256"/>
    </location>
</feature>
<organism evidence="3 4">
    <name type="scientific">Tessaracoccus aquimaris</name>
    <dbReference type="NCBI Taxonomy" id="1332264"/>
    <lineage>
        <taxon>Bacteria</taxon>
        <taxon>Bacillati</taxon>
        <taxon>Actinomycetota</taxon>
        <taxon>Actinomycetes</taxon>
        <taxon>Propionibacteriales</taxon>
        <taxon>Propionibacteriaceae</taxon>
        <taxon>Tessaracoccus</taxon>
    </lineage>
</organism>
<evidence type="ECO:0000313" key="4">
    <source>
        <dbReference type="Proteomes" id="UP000188145"/>
    </source>
</evidence>
<dbReference type="Pfam" id="PF01869">
    <property type="entry name" value="BcrAD_BadFG"/>
    <property type="match status" value="1"/>
</dbReference>
<dbReference type="PANTHER" id="PTHR32329">
    <property type="entry name" value="BIFUNCTIONAL PROTEIN [INCLUDES 2-HYDROXYACYL-COA DEHYDRATASE (N-TER) AND ITS ACTIVATOR DOMAIN (C_TERM)-RELATED"/>
    <property type="match status" value="1"/>
</dbReference>
<dbReference type="RefSeq" id="WP_226996772.1">
    <property type="nucleotide sequence ID" value="NZ_CP019606.1"/>
</dbReference>
<dbReference type="EMBL" id="CP019606">
    <property type="protein sequence ID" value="AQP48182.1"/>
    <property type="molecule type" value="Genomic_DNA"/>
</dbReference>
<protein>
    <recommendedName>
        <fullName evidence="2">ATPase BadF/BadG/BcrA/BcrD type domain-containing protein</fullName>
    </recommendedName>
</protein>
<dbReference type="Proteomes" id="UP000188145">
    <property type="component" value="Chromosome"/>
</dbReference>
<dbReference type="STRING" id="1332264.BW730_12415"/>
<gene>
    <name evidence="3" type="ORF">BW730_12415</name>
</gene>
<feature type="compositionally biased region" description="Low complexity" evidence="1">
    <location>
        <begin position="319"/>
        <end position="335"/>
    </location>
</feature>
<feature type="compositionally biased region" description="Low complexity" evidence="1">
    <location>
        <begin position="293"/>
        <end position="310"/>
    </location>
</feature>
<sequence length="335" mass="34627">MAPALSLGLDIGSTTVKAVVLAGEDVAFSEYRRHNADARGALGQLLLEVADAFPGQSMTAAVTGSAGLGVADLMRVDFVQEVIASTAAIEAFVPDTDVVIELGGEDAKITYLRPSVEQRMNGTCAGGTGAFIDQMATLLHTDAAGLDDLAARHQHLYPIASRCGVFAKSDLQPLLNQGAAHTDLAASVFQAVATQTIAGLACGHPIRGNVVFLGGPLHFLPELRAAYQRALDGQVHGFTTPADAHLYVAIGAALLAARPSRDKRPRRLRTRATCTPASARRCCSRLPAPGCGPCSQTPTSAATSTPATMATPPPPSTSPTPTARCSSASTPGRPR</sequence>
<dbReference type="PANTHER" id="PTHR32329:SF4">
    <property type="entry name" value="ACTIVATOR OF 2-HYDROXYACYL-COA DEHYDRATASE"/>
    <property type="match status" value="1"/>
</dbReference>
<reference evidence="4" key="1">
    <citation type="submission" date="2017-02" db="EMBL/GenBank/DDBJ databases">
        <title>Tessaracoccus aquaemaris sp. nov., isolated from the intestine of a Korean rockfish, Sebastes schlegelii, in a marine aquaculture pond.</title>
        <authorList>
            <person name="Tak E.J."/>
            <person name="Bae J.-W."/>
        </authorList>
    </citation>
    <scope>NUCLEOTIDE SEQUENCE [LARGE SCALE GENOMIC DNA]</scope>
    <source>
        <strain evidence="4">NSG39</strain>
    </source>
</reference>
<dbReference type="AlphaFoldDB" id="A0A1Q2CQ00"/>
<accession>A0A1Q2CQ00</accession>
<evidence type="ECO:0000313" key="3">
    <source>
        <dbReference type="EMBL" id="AQP48182.1"/>
    </source>
</evidence>
<name>A0A1Q2CQ00_9ACTN</name>
<evidence type="ECO:0000256" key="1">
    <source>
        <dbReference type="SAM" id="MobiDB-lite"/>
    </source>
</evidence>
<evidence type="ECO:0000259" key="2">
    <source>
        <dbReference type="Pfam" id="PF01869"/>
    </source>
</evidence>
<proteinExistence type="predicted"/>
<dbReference type="Gene3D" id="3.30.420.40">
    <property type="match status" value="2"/>
</dbReference>
<dbReference type="KEGG" id="tes:BW730_12415"/>
<feature type="region of interest" description="Disordered" evidence="1">
    <location>
        <begin position="289"/>
        <end position="335"/>
    </location>
</feature>